<dbReference type="STRING" id="1117702.AQZ52_09160"/>
<evidence type="ECO:0000259" key="1">
    <source>
        <dbReference type="Pfam" id="PF13480"/>
    </source>
</evidence>
<dbReference type="SUPFAM" id="SSF55729">
    <property type="entry name" value="Acyl-CoA N-acyltransferases (Nat)"/>
    <property type="match status" value="1"/>
</dbReference>
<dbReference type="EMBL" id="LLZS01000006">
    <property type="protein sequence ID" value="KUR71752.1"/>
    <property type="molecule type" value="Genomic_DNA"/>
</dbReference>
<evidence type="ECO:0000313" key="2">
    <source>
        <dbReference type="EMBL" id="KUR71752.1"/>
    </source>
</evidence>
<evidence type="ECO:0000313" key="3">
    <source>
        <dbReference type="Proteomes" id="UP000058012"/>
    </source>
</evidence>
<feature type="domain" description="BioF2-like acetyltransferase" evidence="1">
    <location>
        <begin position="160"/>
        <end position="295"/>
    </location>
</feature>
<dbReference type="Gene3D" id="3.40.630.30">
    <property type="match status" value="1"/>
</dbReference>
<dbReference type="InterPro" id="IPR016181">
    <property type="entry name" value="Acyl_CoA_acyltransferase"/>
</dbReference>
<reference evidence="2 3" key="1">
    <citation type="submission" date="2015-10" db="EMBL/GenBank/DDBJ databases">
        <title>Draft genome sequence of Novosphingobium fuchskuhlense DSM 25065 isolated from a surface water sample of the southwest basin of Lake Grosse Fuchskuhle.</title>
        <authorList>
            <person name="Ruckert C."/>
            <person name="Winkler A."/>
            <person name="Glaeser J."/>
            <person name="Grossart H.-P."/>
            <person name="Kalinowski J."/>
            <person name="Glaeser S."/>
        </authorList>
    </citation>
    <scope>NUCLEOTIDE SEQUENCE [LARGE SCALE GENOMIC DNA]</scope>
    <source>
        <strain evidence="2 3">FNE08-7</strain>
    </source>
</reference>
<dbReference type="PANTHER" id="PTHR36174">
    <property type="entry name" value="LIPID II:GLYCINE GLYCYLTRANSFERASE"/>
    <property type="match status" value="1"/>
</dbReference>
<proteinExistence type="predicted"/>
<accession>A0A124JUZ1</accession>
<dbReference type="Pfam" id="PF13480">
    <property type="entry name" value="Acetyltransf_6"/>
    <property type="match status" value="1"/>
</dbReference>
<organism evidence="2 3">
    <name type="scientific">Novosphingobium fuchskuhlense</name>
    <dbReference type="NCBI Taxonomy" id="1117702"/>
    <lineage>
        <taxon>Bacteria</taxon>
        <taxon>Pseudomonadati</taxon>
        <taxon>Pseudomonadota</taxon>
        <taxon>Alphaproteobacteria</taxon>
        <taxon>Sphingomonadales</taxon>
        <taxon>Sphingomonadaceae</taxon>
        <taxon>Novosphingobium</taxon>
    </lineage>
</organism>
<gene>
    <name evidence="2" type="ORF">AQZ52_09160</name>
</gene>
<dbReference type="InterPro" id="IPR050644">
    <property type="entry name" value="PG_Glycine_Bridge_Synth"/>
</dbReference>
<keyword evidence="3" id="KW-1185">Reference proteome</keyword>
<dbReference type="RefSeq" id="WP_067908758.1">
    <property type="nucleotide sequence ID" value="NZ_KQ954244.1"/>
</dbReference>
<dbReference type="InterPro" id="IPR017469">
    <property type="entry name" value="PEP-CTERM_FemAB-rel"/>
</dbReference>
<dbReference type="InterPro" id="IPR038740">
    <property type="entry name" value="BioF2-like_GNAT_dom"/>
</dbReference>
<dbReference type="PANTHER" id="PTHR36174:SF1">
    <property type="entry name" value="LIPID II:GLYCINE GLYCYLTRANSFERASE"/>
    <property type="match status" value="1"/>
</dbReference>
<dbReference type="Proteomes" id="UP000058012">
    <property type="component" value="Unassembled WGS sequence"/>
</dbReference>
<name>A0A124JUZ1_9SPHN</name>
<sequence length="353" mass="38472">MNAPFRPALIRVRLADPGDRGAVARFVGEADGTTPFHRPEWLEAVTRAARHPAHVLLAEREGTIAALLPLHAVHSPLFGRALVSTGFAVGGGIVGDAAAAGELFAAATELARRLTCPTLEVRGGPMPEDPAWHIKRDSHAGFVAPLAADDEAQLTWIPRKQRAEVRKGLANTLDVRVGRDRQDRDWHYGVYAESVRNLGTPVFPRALFEAVMDAFGEDADILTVLQDGRAVASVLSLYHRGAVMPYWGGGVHAARALRANDVMYYALMCYARSRGCDRFDFGRSKTDTGAYHFKRNWGFEPQPLSYAVWSADGAAPRDVNPLSPRYKAKIALWQKLPLGIANRLGPIIAQGLA</sequence>
<dbReference type="AlphaFoldDB" id="A0A124JUZ1"/>
<protein>
    <submittedName>
        <fullName evidence="2">FemAB</fullName>
    </submittedName>
</protein>
<dbReference type="NCBIfam" id="TIGR03019">
    <property type="entry name" value="pepcterm_femAB"/>
    <property type="match status" value="1"/>
</dbReference>
<dbReference type="OrthoDB" id="9773932at2"/>
<comment type="caution">
    <text evidence="2">The sequence shown here is derived from an EMBL/GenBank/DDBJ whole genome shotgun (WGS) entry which is preliminary data.</text>
</comment>